<dbReference type="EMBL" id="JAJAGQ010000008">
    <property type="protein sequence ID" value="KAJ8556379.1"/>
    <property type="molecule type" value="Genomic_DNA"/>
</dbReference>
<gene>
    <name evidence="2" type="ORF">K7X08_029770</name>
</gene>
<comment type="caution">
    <text evidence="2">The sequence shown here is derived from an EMBL/GenBank/DDBJ whole genome shotgun (WGS) entry which is preliminary data.</text>
</comment>
<evidence type="ECO:0000256" key="1">
    <source>
        <dbReference type="SAM" id="MobiDB-lite"/>
    </source>
</evidence>
<evidence type="ECO:0000313" key="3">
    <source>
        <dbReference type="Proteomes" id="UP001152561"/>
    </source>
</evidence>
<reference evidence="3" key="1">
    <citation type="journal article" date="2023" name="Proc. Natl. Acad. Sci. U.S.A.">
        <title>Genomic and structural basis for evolution of tropane alkaloid biosynthesis.</title>
        <authorList>
            <person name="Wanga Y.-J."/>
            <person name="Taina T."/>
            <person name="Yua J.-Y."/>
            <person name="Lia J."/>
            <person name="Xua B."/>
            <person name="Chenc J."/>
            <person name="D'Auriad J.C."/>
            <person name="Huanga J.-P."/>
            <person name="Huanga S.-X."/>
        </authorList>
    </citation>
    <scope>NUCLEOTIDE SEQUENCE [LARGE SCALE GENOMIC DNA]</scope>
    <source>
        <strain evidence="3">cv. KIB-2019</strain>
    </source>
</reference>
<evidence type="ECO:0000313" key="2">
    <source>
        <dbReference type="EMBL" id="KAJ8556379.1"/>
    </source>
</evidence>
<feature type="compositionally biased region" description="Basic and acidic residues" evidence="1">
    <location>
        <begin position="128"/>
        <end position="150"/>
    </location>
</feature>
<protein>
    <submittedName>
        <fullName evidence="2">Uncharacterized protein</fullName>
    </submittedName>
</protein>
<dbReference type="Proteomes" id="UP001152561">
    <property type="component" value="Unassembled WGS sequence"/>
</dbReference>
<feature type="region of interest" description="Disordered" evidence="1">
    <location>
        <begin position="1"/>
        <end position="36"/>
    </location>
</feature>
<organism evidence="2 3">
    <name type="scientific">Anisodus acutangulus</name>
    <dbReference type="NCBI Taxonomy" id="402998"/>
    <lineage>
        <taxon>Eukaryota</taxon>
        <taxon>Viridiplantae</taxon>
        <taxon>Streptophyta</taxon>
        <taxon>Embryophyta</taxon>
        <taxon>Tracheophyta</taxon>
        <taxon>Spermatophyta</taxon>
        <taxon>Magnoliopsida</taxon>
        <taxon>eudicotyledons</taxon>
        <taxon>Gunneridae</taxon>
        <taxon>Pentapetalae</taxon>
        <taxon>asterids</taxon>
        <taxon>lamiids</taxon>
        <taxon>Solanales</taxon>
        <taxon>Solanaceae</taxon>
        <taxon>Solanoideae</taxon>
        <taxon>Hyoscyameae</taxon>
        <taxon>Anisodus</taxon>
    </lineage>
</organism>
<keyword evidence="3" id="KW-1185">Reference proteome</keyword>
<feature type="region of interest" description="Disordered" evidence="1">
    <location>
        <begin position="61"/>
        <end position="82"/>
    </location>
</feature>
<sequence>MENGKGGSWQTKSRMYKHTPPTPTMIRPPHPKKKKKTVQFQLHNEEEVWTQTQKELQQMIESNTTNRPMEIQERRAKEKPIEISNKFDALTDNANLDTRARNIGEKDTDETMDNSINAENNNEQSEEENLRMKSQEFHTVDQDNVAHSDNEISPDSKGNPTVRRKLKFDNEYGINNIITNAYILSSRGTQILQSDKTGSLK</sequence>
<proteinExistence type="predicted"/>
<feature type="compositionally biased region" description="Basic and acidic residues" evidence="1">
    <location>
        <begin position="70"/>
        <end position="81"/>
    </location>
</feature>
<accession>A0A9Q1MCE6</accession>
<name>A0A9Q1MCE6_9SOLA</name>
<dbReference type="AlphaFoldDB" id="A0A9Q1MCE6"/>
<feature type="region of interest" description="Disordered" evidence="1">
    <location>
        <begin position="99"/>
        <end position="162"/>
    </location>
</feature>